<dbReference type="AlphaFoldDB" id="A0A4P9UN61"/>
<dbReference type="EMBL" id="CP035467">
    <property type="protein sequence ID" value="QCW81980.1"/>
    <property type="molecule type" value="Genomic_DNA"/>
</dbReference>
<evidence type="ECO:0000313" key="5">
    <source>
        <dbReference type="Proteomes" id="UP000305881"/>
    </source>
</evidence>
<dbReference type="PANTHER" id="PTHR43000">
    <property type="entry name" value="DTDP-D-GLUCOSE 4,6-DEHYDRATASE-RELATED"/>
    <property type="match status" value="1"/>
</dbReference>
<evidence type="ECO:0000256" key="2">
    <source>
        <dbReference type="ARBA" id="ARBA00007637"/>
    </source>
</evidence>
<dbReference type="CDD" id="cd08946">
    <property type="entry name" value="SDR_e"/>
    <property type="match status" value="1"/>
</dbReference>
<dbReference type="InterPro" id="IPR001509">
    <property type="entry name" value="Epimerase_deHydtase"/>
</dbReference>
<dbReference type="Proteomes" id="UP000305881">
    <property type="component" value="Chromosome"/>
</dbReference>
<dbReference type="RefSeq" id="WP_017840221.1">
    <property type="nucleotide sequence ID" value="NZ_CP035467.1"/>
</dbReference>
<dbReference type="OrthoDB" id="9803010at2"/>
<name>A0A4P9UN61_METBY</name>
<dbReference type="SUPFAM" id="SSF51735">
    <property type="entry name" value="NAD(P)-binding Rossmann-fold domains"/>
    <property type="match status" value="1"/>
</dbReference>
<gene>
    <name evidence="4" type="ORF">EQU24_06740</name>
</gene>
<comment type="pathway">
    <text evidence="1">Bacterial outer membrane biogenesis; LPS O-antigen biosynthesis.</text>
</comment>
<evidence type="ECO:0000256" key="1">
    <source>
        <dbReference type="ARBA" id="ARBA00005125"/>
    </source>
</evidence>
<organism evidence="4 5">
    <name type="scientific">Methylotuvimicrobium buryatense</name>
    <name type="common">Methylomicrobium buryatense</name>
    <dbReference type="NCBI Taxonomy" id="95641"/>
    <lineage>
        <taxon>Bacteria</taxon>
        <taxon>Pseudomonadati</taxon>
        <taxon>Pseudomonadota</taxon>
        <taxon>Gammaproteobacteria</taxon>
        <taxon>Methylococcales</taxon>
        <taxon>Methylococcaceae</taxon>
        <taxon>Methylotuvimicrobium</taxon>
    </lineage>
</organism>
<dbReference type="Gene3D" id="3.40.50.720">
    <property type="entry name" value="NAD(P)-binding Rossmann-like Domain"/>
    <property type="match status" value="1"/>
</dbReference>
<dbReference type="STRING" id="675511.GCA_000341735_01666"/>
<protein>
    <submittedName>
        <fullName evidence="4">NAD(P)-dependent oxidoreductase</fullName>
    </submittedName>
</protein>
<keyword evidence="5" id="KW-1185">Reference proteome</keyword>
<evidence type="ECO:0000259" key="3">
    <source>
        <dbReference type="Pfam" id="PF01370"/>
    </source>
</evidence>
<dbReference type="InterPro" id="IPR036291">
    <property type="entry name" value="NAD(P)-bd_dom_sf"/>
</dbReference>
<dbReference type="Pfam" id="PF01370">
    <property type="entry name" value="Epimerase"/>
    <property type="match status" value="1"/>
</dbReference>
<sequence length="296" mass="32804">MKIAVTGASGMLGDACIRRFVERGDDVFALARKPFDKEYSGPGSVSQQITNYSQDDLKLCFKQVDAIVHLAATRPNAEADALGFQPYFEANVKTTENILRVANELGIQRFCQASSISVYSSVNSVPFRESDFPVALNFYGASKIACEQMAMLYAKQGAMRTISLRIAQILGNDQLQSGKMLMKFMSLARSKQALPLWGEGRGARDTVYIKDVVLAIEASIDNNEVNGIFNIGGGRAITNREVAETINLVFGNEGNLFFDRTHQESDREFYMDCSRAESELGWKQQWSLLSAIQDLC</sequence>
<comment type="similarity">
    <text evidence="2">Belongs to the NAD(P)-dependent epimerase/dehydratase family.</text>
</comment>
<feature type="domain" description="NAD-dependent epimerase/dehydratase" evidence="3">
    <location>
        <begin position="3"/>
        <end position="232"/>
    </location>
</feature>
<proteinExistence type="inferred from homology"/>
<dbReference type="KEGG" id="mbur:EQU24_06740"/>
<evidence type="ECO:0000313" key="4">
    <source>
        <dbReference type="EMBL" id="QCW81980.1"/>
    </source>
</evidence>
<accession>A0A4P9UN61</accession>
<reference evidence="5" key="1">
    <citation type="journal article" date="2019" name="J. Bacteriol.">
        <title>A Mutagenic Screen Identifies a TonB-Dependent Receptor Required for the Lanthanide Metal Switch in the Type I Methanotroph 'Methylotuvimicrobium buryatense' 5GB1C.</title>
        <authorList>
            <person name="Groom J.D."/>
            <person name="Ford S.M."/>
            <person name="Pesesky M.W."/>
            <person name="Lidstrom M.E."/>
        </authorList>
    </citation>
    <scope>NUCLEOTIDE SEQUENCE [LARGE SCALE GENOMIC DNA]</scope>
    <source>
        <strain evidence="5">5GB1C</strain>
    </source>
</reference>